<sequence>MTDKKFVYKHQQKDNDDDHEYLGTQCFQISPNVEEKEVPTSGEEYLLKVMKERAKCATVTKCNLDASQIRKKLCNTVKEHKVPEKPEKLKPTIEWQNIQIADFSDLHMYVVRMAARKKAELPTIFQDTYRDFMKDGEIQWMQVFESTEPTLSHVVGLSHSVVETGLDTILSILQQIQPGQSIDRRTGLWLHALLTVARHPPQSDDSFLLRNLCRRCAEIRAGLNLNDENARELATPLNIFICIIAKYFGQHDLGDYELQDSKVAQIYYDSKVAQIFY</sequence>
<comment type="subunit">
    <text evidence="7">Part of the core SMN complex.</text>
</comment>
<comment type="function">
    <text evidence="7">The SMN complex catalyzes the assembly of small nuclear ribonucleoproteins (snRNPs), the building blocks of the spliceosome, and thereby plays an important role in the splicing of cellular pre-mRNAs.</text>
</comment>
<keyword evidence="3 7" id="KW-0507">mRNA processing</keyword>
<proteinExistence type="inferred from homology"/>
<dbReference type="GO" id="GO:0000387">
    <property type="term" value="P:spliceosomal snRNP assembly"/>
    <property type="evidence" value="ECO:0007669"/>
    <property type="project" value="UniProtKB-UniRule"/>
</dbReference>
<dbReference type="PANTHER" id="PTHR12794:SF0">
    <property type="entry name" value="GEM-ASSOCIATED PROTEIN 2"/>
    <property type="match status" value="1"/>
</dbReference>
<comment type="similarity">
    <text evidence="5 7">Belongs to the gemin-2 family.</text>
</comment>
<dbReference type="GO" id="GO:0005681">
    <property type="term" value="C:spliceosomal complex"/>
    <property type="evidence" value="ECO:0007669"/>
    <property type="project" value="UniProtKB-UniRule"/>
</dbReference>
<dbReference type="GO" id="GO:0000245">
    <property type="term" value="P:spliceosomal complex assembly"/>
    <property type="evidence" value="ECO:0007669"/>
    <property type="project" value="UniProtKB-UniRule"/>
</dbReference>
<dbReference type="PANTHER" id="PTHR12794">
    <property type="entry name" value="GEMIN2"/>
    <property type="match status" value="1"/>
</dbReference>
<dbReference type="STRING" id="7102.A0A2A4K375"/>
<evidence type="ECO:0000256" key="6">
    <source>
        <dbReference type="ARBA" id="ARBA00047179"/>
    </source>
</evidence>
<accession>A0A2A4K375</accession>
<keyword evidence="4 7" id="KW-0508">mRNA splicing</keyword>
<dbReference type="Gene3D" id="1.20.58.1070">
    <property type="match status" value="1"/>
</dbReference>
<organism evidence="8">
    <name type="scientific">Heliothis virescens</name>
    <name type="common">Tobacco budworm moth</name>
    <dbReference type="NCBI Taxonomy" id="7102"/>
    <lineage>
        <taxon>Eukaryota</taxon>
        <taxon>Metazoa</taxon>
        <taxon>Ecdysozoa</taxon>
        <taxon>Arthropoda</taxon>
        <taxon>Hexapoda</taxon>
        <taxon>Insecta</taxon>
        <taxon>Pterygota</taxon>
        <taxon>Neoptera</taxon>
        <taxon>Endopterygota</taxon>
        <taxon>Lepidoptera</taxon>
        <taxon>Glossata</taxon>
        <taxon>Ditrysia</taxon>
        <taxon>Noctuoidea</taxon>
        <taxon>Noctuidae</taxon>
        <taxon>Heliothinae</taxon>
        <taxon>Heliothis</taxon>
    </lineage>
</organism>
<reference evidence="8" key="1">
    <citation type="submission" date="2017-09" db="EMBL/GenBank/DDBJ databases">
        <title>Contemporary evolution of a Lepidopteran species, Heliothis virescens, in response to modern agricultural practices.</title>
        <authorList>
            <person name="Fritz M.L."/>
            <person name="Deyonke A.M."/>
            <person name="Papanicolaou A."/>
            <person name="Micinski S."/>
            <person name="Westbrook J."/>
            <person name="Gould F."/>
        </authorList>
    </citation>
    <scope>NUCLEOTIDE SEQUENCE [LARGE SCALE GENOMIC DNA]</scope>
    <source>
        <strain evidence="8">HvINT-</strain>
        <tissue evidence="8">Whole body</tissue>
    </source>
</reference>
<dbReference type="InterPro" id="IPR017364">
    <property type="entry name" value="GEMIN2"/>
</dbReference>
<protein>
    <recommendedName>
        <fullName evidence="6 7">Gem-associated protein 2</fullName>
    </recommendedName>
</protein>
<dbReference type="EMBL" id="NWSH01000238">
    <property type="protein sequence ID" value="PCG78102.1"/>
    <property type="molecule type" value="Genomic_DNA"/>
</dbReference>
<dbReference type="Pfam" id="PF04938">
    <property type="entry name" value="SIP1"/>
    <property type="match status" value="1"/>
</dbReference>
<name>A0A2A4K375_HELVI</name>
<evidence type="ECO:0000256" key="4">
    <source>
        <dbReference type="ARBA" id="ARBA00023187"/>
    </source>
</evidence>
<evidence type="ECO:0000256" key="5">
    <source>
        <dbReference type="ARBA" id="ARBA00025758"/>
    </source>
</evidence>
<evidence type="ECO:0000313" key="8">
    <source>
        <dbReference type="EMBL" id="PCG78102.1"/>
    </source>
</evidence>
<dbReference type="PIRSF" id="PIRSF038038">
    <property type="entry name" value="SMN_Gemin2"/>
    <property type="match status" value="1"/>
</dbReference>
<evidence type="ECO:0000256" key="7">
    <source>
        <dbReference type="PIRNR" id="PIRNR038038"/>
    </source>
</evidence>
<evidence type="ECO:0000256" key="3">
    <source>
        <dbReference type="ARBA" id="ARBA00022664"/>
    </source>
</evidence>
<gene>
    <name evidence="8" type="ORF">B5V51_5226</name>
</gene>
<dbReference type="AlphaFoldDB" id="A0A2A4K375"/>
<comment type="caution">
    <text evidence="8">The sequence shown here is derived from an EMBL/GenBank/DDBJ whole genome shotgun (WGS) entry which is preliminary data.</text>
</comment>
<keyword evidence="2 7" id="KW-0963">Cytoplasm</keyword>
<comment type="subcellular location">
    <subcellularLocation>
        <location evidence="1">Cytoplasm</location>
    </subcellularLocation>
</comment>
<dbReference type="GO" id="GO:0032797">
    <property type="term" value="C:SMN complex"/>
    <property type="evidence" value="ECO:0007669"/>
    <property type="project" value="UniProtKB-UniRule"/>
</dbReference>
<evidence type="ECO:0000256" key="1">
    <source>
        <dbReference type="ARBA" id="ARBA00004496"/>
    </source>
</evidence>
<dbReference type="InterPro" id="IPR035426">
    <property type="entry name" value="Gemin2/Brr1"/>
</dbReference>
<evidence type="ECO:0000256" key="2">
    <source>
        <dbReference type="ARBA" id="ARBA00022490"/>
    </source>
</evidence>